<dbReference type="EMBL" id="MSFL01000043">
    <property type="protein sequence ID" value="PWY66765.1"/>
    <property type="molecule type" value="Genomic_DNA"/>
</dbReference>
<gene>
    <name evidence="2" type="ORF">BO70DRAFT_366456</name>
</gene>
<dbReference type="Gene3D" id="3.40.50.720">
    <property type="entry name" value="NAD(P)-binding Rossmann-like Domain"/>
    <property type="match status" value="1"/>
</dbReference>
<dbReference type="OrthoDB" id="542013at2759"/>
<dbReference type="PRINTS" id="PR00081">
    <property type="entry name" value="GDHRDH"/>
</dbReference>
<dbReference type="VEuPathDB" id="FungiDB:BO70DRAFT_366456"/>
<keyword evidence="3" id="KW-1185">Reference proteome</keyword>
<dbReference type="Pfam" id="PF00106">
    <property type="entry name" value="adh_short"/>
    <property type="match status" value="1"/>
</dbReference>
<evidence type="ECO:0000313" key="3">
    <source>
        <dbReference type="Proteomes" id="UP000247233"/>
    </source>
</evidence>
<evidence type="ECO:0000256" key="1">
    <source>
        <dbReference type="ARBA" id="ARBA00023002"/>
    </source>
</evidence>
<proteinExistence type="predicted"/>
<dbReference type="GeneID" id="37066577"/>
<protein>
    <submittedName>
        <fullName evidence="2">Putative short-chain dehydrogenase/reductase family protein</fullName>
    </submittedName>
</protein>
<sequence>MSSQLHFLYNQVFVTPQLPPTSFAHQTVIITGSNTGLGLEAARHIVSQGAGKVILAVRNITAGEAARESIESTTQRTGVVEVWPLDLSSYASVLAFADKATQTLARLDVLLENAGIATEKYAQSEGHERTVTVNVISTFLLAVLLLPKLRATASEHPEGPAPRLNIVASEVHAWAKFPERKAAQIFEALDDEAAGTMGERYQTSKLLDVLLTRELADKQPDQSVVINYLNPGFCRTLLGRDSDSCAFAAMQRVLGRTSEVGSRTLVAAAAAGWESHGEYMSNGVVAPHALSPLVTSAEGKELQGRLWGELEAILEVIRPGVMKGLRG</sequence>
<dbReference type="Proteomes" id="UP000247233">
    <property type="component" value="Unassembled WGS sequence"/>
</dbReference>
<dbReference type="GO" id="GO:0016491">
    <property type="term" value="F:oxidoreductase activity"/>
    <property type="evidence" value="ECO:0007669"/>
    <property type="project" value="UniProtKB-KW"/>
</dbReference>
<dbReference type="InterPro" id="IPR002347">
    <property type="entry name" value="SDR_fam"/>
</dbReference>
<dbReference type="SUPFAM" id="SSF51735">
    <property type="entry name" value="NAD(P)-binding Rossmann-fold domains"/>
    <property type="match status" value="1"/>
</dbReference>
<name>A0A317UYD4_9EURO</name>
<dbReference type="RefSeq" id="XP_025394895.1">
    <property type="nucleotide sequence ID" value="XM_025544340.1"/>
</dbReference>
<dbReference type="InterPro" id="IPR036291">
    <property type="entry name" value="NAD(P)-bd_dom_sf"/>
</dbReference>
<keyword evidence="1" id="KW-0560">Oxidoreductase</keyword>
<accession>A0A317UYD4</accession>
<comment type="caution">
    <text evidence="2">The sequence shown here is derived from an EMBL/GenBank/DDBJ whole genome shotgun (WGS) entry which is preliminary data.</text>
</comment>
<organism evidence="2 3">
    <name type="scientific">Aspergillus heteromorphus CBS 117.55</name>
    <dbReference type="NCBI Taxonomy" id="1448321"/>
    <lineage>
        <taxon>Eukaryota</taxon>
        <taxon>Fungi</taxon>
        <taxon>Dikarya</taxon>
        <taxon>Ascomycota</taxon>
        <taxon>Pezizomycotina</taxon>
        <taxon>Eurotiomycetes</taxon>
        <taxon>Eurotiomycetidae</taxon>
        <taxon>Eurotiales</taxon>
        <taxon>Aspergillaceae</taxon>
        <taxon>Aspergillus</taxon>
        <taxon>Aspergillus subgen. Circumdati</taxon>
    </lineage>
</organism>
<dbReference type="PANTHER" id="PTHR43157">
    <property type="entry name" value="PHOSPHATIDYLINOSITOL-GLYCAN BIOSYNTHESIS CLASS F PROTEIN-RELATED"/>
    <property type="match status" value="1"/>
</dbReference>
<dbReference type="STRING" id="1448321.A0A317UYD4"/>
<dbReference type="PANTHER" id="PTHR43157:SF67">
    <property type="entry name" value="DEHYDROGENASE_REDUCTASE FAMILY PROTEIN, PUTATIVE (AFU_ORTHOLOGUE AFUA_3G02580)-RELATED"/>
    <property type="match status" value="1"/>
</dbReference>
<reference evidence="2 3" key="1">
    <citation type="submission" date="2016-12" db="EMBL/GenBank/DDBJ databases">
        <title>The genomes of Aspergillus section Nigri reveals drivers in fungal speciation.</title>
        <authorList>
            <consortium name="DOE Joint Genome Institute"/>
            <person name="Vesth T.C."/>
            <person name="Nybo J."/>
            <person name="Theobald S."/>
            <person name="Brandl J."/>
            <person name="Frisvad J.C."/>
            <person name="Nielsen K.F."/>
            <person name="Lyhne E.K."/>
            <person name="Kogle M.E."/>
            <person name="Kuo A."/>
            <person name="Riley R."/>
            <person name="Clum A."/>
            <person name="Nolan M."/>
            <person name="Lipzen A."/>
            <person name="Salamov A."/>
            <person name="Henrissat B."/>
            <person name="Wiebenga A."/>
            <person name="De Vries R.P."/>
            <person name="Grigoriev I.V."/>
            <person name="Mortensen U.H."/>
            <person name="Andersen M.R."/>
            <person name="Baker S.E."/>
        </authorList>
    </citation>
    <scope>NUCLEOTIDE SEQUENCE [LARGE SCALE GENOMIC DNA]</scope>
    <source>
        <strain evidence="2 3">CBS 117.55</strain>
    </source>
</reference>
<evidence type="ECO:0000313" key="2">
    <source>
        <dbReference type="EMBL" id="PWY66765.1"/>
    </source>
</evidence>
<dbReference type="AlphaFoldDB" id="A0A317UYD4"/>